<sequence>MKHKTVADVMTREVVSVRTDAPFREIVGALAEHGVSGAPVLDAGGRVIGVVSEADLLGRPTRAGGRGRESAWDRLLHRTFAHRTRARTAAELMNSPAVTLTPATRLPEAAATLARYGVKRAPVVDENGEPVGIVSRKDLLRVYLRTDAELAEEVRSEVLDKAMWLVPQEVSVTVRDGVVTLRGTVERQGMVDVITALTAAVDGVVDVCNEITANTARDLMHVGVLTISEQDTVTEAAHRMRDSDIGALPVVDAYGDAIGIVTDRDLVVRCVAAGGDPDRTPVSTVATRDLHTVAADSDLADVLLLMRDHRIHRVPVCENNRLVGIITEADLARHLAESAAGQLVRGLYAP</sequence>
<evidence type="ECO:0000256" key="1">
    <source>
        <dbReference type="ARBA" id="ARBA00023122"/>
    </source>
</evidence>
<feature type="domain" description="CBS" evidence="4">
    <location>
        <begin position="220"/>
        <end position="277"/>
    </location>
</feature>
<dbReference type="Pfam" id="PF04972">
    <property type="entry name" value="BON"/>
    <property type="match status" value="1"/>
</dbReference>
<dbReference type="EMBL" id="WRPP01000002">
    <property type="protein sequence ID" value="MVU78333.1"/>
    <property type="molecule type" value="Genomic_DNA"/>
</dbReference>
<dbReference type="PROSITE" id="PS51371">
    <property type="entry name" value="CBS"/>
    <property type="match status" value="4"/>
</dbReference>
<keyword evidence="1 2" id="KW-0129">CBS domain</keyword>
<keyword evidence="6" id="KW-1185">Reference proteome</keyword>
<evidence type="ECO:0000259" key="4">
    <source>
        <dbReference type="PROSITE" id="PS51371"/>
    </source>
</evidence>
<dbReference type="SUPFAM" id="SSF54631">
    <property type="entry name" value="CBS-domain pair"/>
    <property type="match status" value="2"/>
</dbReference>
<dbReference type="PANTHER" id="PTHR43080">
    <property type="entry name" value="CBS DOMAIN-CONTAINING PROTEIN CBSX3, MITOCHONDRIAL"/>
    <property type="match status" value="1"/>
</dbReference>
<dbReference type="PROSITE" id="PS50914">
    <property type="entry name" value="BON"/>
    <property type="match status" value="1"/>
</dbReference>
<evidence type="ECO:0000259" key="3">
    <source>
        <dbReference type="PROSITE" id="PS50914"/>
    </source>
</evidence>
<proteinExistence type="predicted"/>
<dbReference type="Proteomes" id="UP000466794">
    <property type="component" value="Unassembled WGS sequence"/>
</dbReference>
<dbReference type="RefSeq" id="WP_157387851.1">
    <property type="nucleotide sequence ID" value="NZ_WRPP01000002.1"/>
</dbReference>
<dbReference type="InterPro" id="IPR007055">
    <property type="entry name" value="BON_dom"/>
</dbReference>
<dbReference type="InterPro" id="IPR051257">
    <property type="entry name" value="Diverse_CBS-Domain"/>
</dbReference>
<dbReference type="AlphaFoldDB" id="A0A7K1UVD4"/>
<feature type="domain" description="CBS" evidence="4">
    <location>
        <begin position="286"/>
        <end position="341"/>
    </location>
</feature>
<dbReference type="CDD" id="cd04586">
    <property type="entry name" value="CBS_pair_BON_assoc"/>
    <property type="match status" value="1"/>
</dbReference>
<accession>A0A7K1UVD4</accession>
<dbReference type="Pfam" id="PF00571">
    <property type="entry name" value="CBS"/>
    <property type="match status" value="4"/>
</dbReference>
<name>A0A7K1UVD4_9NOCA</name>
<feature type="domain" description="BON" evidence="3">
    <location>
        <begin position="146"/>
        <end position="215"/>
    </location>
</feature>
<dbReference type="PANTHER" id="PTHR43080:SF2">
    <property type="entry name" value="CBS DOMAIN-CONTAINING PROTEIN"/>
    <property type="match status" value="1"/>
</dbReference>
<gene>
    <name evidence="5" type="ORF">GPX89_13895</name>
</gene>
<feature type="domain" description="CBS" evidence="4">
    <location>
        <begin position="93"/>
        <end position="149"/>
    </location>
</feature>
<reference evidence="5 6" key="1">
    <citation type="submission" date="2019-12" db="EMBL/GenBank/DDBJ databases">
        <title>Nocardia sp. nov. ET3-3 isolated from soil.</title>
        <authorList>
            <person name="Kanchanasin P."/>
            <person name="Tanasupawat S."/>
            <person name="Yuki M."/>
            <person name="Kudo T."/>
        </authorList>
    </citation>
    <scope>NUCLEOTIDE SEQUENCE [LARGE SCALE GENOMIC DNA]</scope>
    <source>
        <strain evidence="5 6">ET3-3</strain>
    </source>
</reference>
<dbReference type="Gene3D" id="3.10.580.10">
    <property type="entry name" value="CBS-domain"/>
    <property type="match status" value="2"/>
</dbReference>
<evidence type="ECO:0000313" key="6">
    <source>
        <dbReference type="Proteomes" id="UP000466794"/>
    </source>
</evidence>
<feature type="domain" description="CBS" evidence="4">
    <location>
        <begin position="10"/>
        <end position="70"/>
    </location>
</feature>
<protein>
    <submittedName>
        <fullName evidence="5">CBS domain-containing protein</fullName>
    </submittedName>
</protein>
<dbReference type="InterPro" id="IPR046342">
    <property type="entry name" value="CBS_dom_sf"/>
</dbReference>
<comment type="caution">
    <text evidence="5">The sequence shown here is derived from an EMBL/GenBank/DDBJ whole genome shotgun (WGS) entry which is preliminary data.</text>
</comment>
<dbReference type="Gene3D" id="3.30.1340.30">
    <property type="match status" value="1"/>
</dbReference>
<evidence type="ECO:0000313" key="5">
    <source>
        <dbReference type="EMBL" id="MVU78333.1"/>
    </source>
</evidence>
<evidence type="ECO:0000256" key="2">
    <source>
        <dbReference type="PROSITE-ProRule" id="PRU00703"/>
    </source>
</evidence>
<dbReference type="CDD" id="cd04622">
    <property type="entry name" value="CBS_pair_HRP1_like"/>
    <property type="match status" value="1"/>
</dbReference>
<organism evidence="5 6">
    <name type="scientific">Nocardia terrae</name>
    <dbReference type="NCBI Taxonomy" id="2675851"/>
    <lineage>
        <taxon>Bacteria</taxon>
        <taxon>Bacillati</taxon>
        <taxon>Actinomycetota</taxon>
        <taxon>Actinomycetes</taxon>
        <taxon>Mycobacteriales</taxon>
        <taxon>Nocardiaceae</taxon>
        <taxon>Nocardia</taxon>
    </lineage>
</organism>
<dbReference type="SMART" id="SM00116">
    <property type="entry name" value="CBS"/>
    <property type="match status" value="4"/>
</dbReference>
<dbReference type="InterPro" id="IPR000644">
    <property type="entry name" value="CBS_dom"/>
</dbReference>